<evidence type="ECO:0000313" key="4">
    <source>
        <dbReference type="Proteomes" id="UP000030106"/>
    </source>
</evidence>
<evidence type="ECO:0000256" key="1">
    <source>
        <dbReference type="SAM" id="MobiDB-lite"/>
    </source>
</evidence>
<protein>
    <submittedName>
        <fullName evidence="3">Uncharacterized protein</fullName>
    </submittedName>
</protein>
<dbReference type="OrthoDB" id="5388417at2759"/>
<keyword evidence="2" id="KW-0812">Transmembrane</keyword>
<feature type="transmembrane region" description="Helical" evidence="2">
    <location>
        <begin position="62"/>
        <end position="86"/>
    </location>
</feature>
<evidence type="ECO:0000313" key="3">
    <source>
        <dbReference type="EMBL" id="KGQ12585.1"/>
    </source>
</evidence>
<dbReference type="Proteomes" id="UP000030106">
    <property type="component" value="Unassembled WGS sequence"/>
</dbReference>
<keyword evidence="2" id="KW-0472">Membrane</keyword>
<keyword evidence="2" id="KW-1133">Transmembrane helix</keyword>
<dbReference type="EMBL" id="ANFO01000103">
    <property type="protein sequence ID" value="KGQ12585.1"/>
    <property type="molecule type" value="Genomic_DNA"/>
</dbReference>
<feature type="region of interest" description="Disordered" evidence="1">
    <location>
        <begin position="138"/>
        <end position="169"/>
    </location>
</feature>
<dbReference type="AlphaFoldDB" id="A0A0A2W2B8"/>
<comment type="caution">
    <text evidence="3">The sequence shown here is derived from an EMBL/GenBank/DDBJ whole genome shotgun (WGS) entry which is preliminary data.</text>
</comment>
<dbReference type="eggNOG" id="ENOG502SAQG">
    <property type="taxonomic scope" value="Eukaryota"/>
</dbReference>
<evidence type="ECO:0000256" key="2">
    <source>
        <dbReference type="SAM" id="Phobius"/>
    </source>
</evidence>
<reference evidence="3 4" key="1">
    <citation type="submission" date="2012-10" db="EMBL/GenBank/DDBJ databases">
        <title>Genome sequencing and analysis of entomopathogenic fungi Beauveria bassiana D1-5.</title>
        <authorList>
            <person name="Li Q."/>
            <person name="Wang L."/>
            <person name="Zhang Z."/>
            <person name="Wang Q."/>
            <person name="Ren J."/>
            <person name="Wang M."/>
            <person name="Xu W."/>
            <person name="Wang J."/>
            <person name="Lu Y."/>
            <person name="Du Q."/>
            <person name="Sun Z."/>
        </authorList>
    </citation>
    <scope>NUCLEOTIDE SEQUENCE [LARGE SCALE GENOMIC DNA]</scope>
    <source>
        <strain evidence="3 4">D1-5</strain>
    </source>
</reference>
<organism evidence="3 4">
    <name type="scientific">Beauveria bassiana D1-5</name>
    <dbReference type="NCBI Taxonomy" id="1245745"/>
    <lineage>
        <taxon>Eukaryota</taxon>
        <taxon>Fungi</taxon>
        <taxon>Dikarya</taxon>
        <taxon>Ascomycota</taxon>
        <taxon>Pezizomycotina</taxon>
        <taxon>Sordariomycetes</taxon>
        <taxon>Hypocreomycetidae</taxon>
        <taxon>Hypocreales</taxon>
        <taxon>Cordycipitaceae</taxon>
        <taxon>Beauveria</taxon>
    </lineage>
</organism>
<gene>
    <name evidence="3" type="ORF">BBAD15_g1664</name>
</gene>
<name>A0A0A2W2B8_BEABA</name>
<accession>A0A0A2W2B8</accession>
<sequence>MAPTLMEPSVRLDNLAARGTERSESALGLRPVIIDRDERSGLEPLRRLISRDSSSEDGSDRMINAIITILVLAFVSIILISTLYFFRRSRRMQKLRNESLPTYNEASKEPMLQHSLTIETKHNGRSSVVVIGRDGQPMLQNPNSPPDSPDNVPEIHITFPDEHDNDGQRKSGRVLIVRVGDNAAVGLEPVREEQLPAYEKEAKGQFQSIDMDKIGGLKEKDHNLFQ</sequence>
<dbReference type="HOGENOM" id="CLU_089389_0_0_1"/>
<feature type="compositionally biased region" description="Basic and acidic residues" evidence="1">
    <location>
        <begin position="159"/>
        <end position="169"/>
    </location>
</feature>
<proteinExistence type="predicted"/>